<evidence type="ECO:0000256" key="6">
    <source>
        <dbReference type="SAM" id="MobiDB-lite"/>
    </source>
</evidence>
<dbReference type="Proteomes" id="UP000504603">
    <property type="component" value="Unplaced"/>
</dbReference>
<feature type="region of interest" description="Disordered" evidence="6">
    <location>
        <begin position="148"/>
        <end position="237"/>
    </location>
</feature>
<feature type="DNA-binding region" description="HMG box" evidence="5">
    <location>
        <begin position="129"/>
        <end position="198"/>
    </location>
</feature>
<evidence type="ECO:0000256" key="2">
    <source>
        <dbReference type="ARBA" id="ARBA00008774"/>
    </source>
</evidence>
<name>A0A6J1CVX4_MOMCH</name>
<proteinExistence type="inferred from homology"/>
<dbReference type="PANTHER" id="PTHR46261:SF18">
    <property type="entry name" value="DNA-BINDING PROTEIN MNB1B"/>
    <property type="match status" value="1"/>
</dbReference>
<dbReference type="SUPFAM" id="SSF47095">
    <property type="entry name" value="HMG-box"/>
    <property type="match status" value="1"/>
</dbReference>
<evidence type="ECO:0000256" key="1">
    <source>
        <dbReference type="ARBA" id="ARBA00004123"/>
    </source>
</evidence>
<dbReference type="InterPro" id="IPR009071">
    <property type="entry name" value="HMG_box_dom"/>
</dbReference>
<keyword evidence="3 5" id="KW-0238">DNA-binding</keyword>
<feature type="region of interest" description="Disordered" evidence="6">
    <location>
        <begin position="94"/>
        <end position="131"/>
    </location>
</feature>
<keyword evidence="8" id="KW-1185">Reference proteome</keyword>
<feature type="region of interest" description="Disordered" evidence="6">
    <location>
        <begin position="50"/>
        <end position="75"/>
    </location>
</feature>
<evidence type="ECO:0000313" key="9">
    <source>
        <dbReference type="RefSeq" id="XP_022145438.1"/>
    </source>
</evidence>
<evidence type="ECO:0000259" key="7">
    <source>
        <dbReference type="PROSITE" id="PS50118"/>
    </source>
</evidence>
<reference evidence="9" key="1">
    <citation type="submission" date="2025-08" db="UniProtKB">
        <authorList>
            <consortium name="RefSeq"/>
        </authorList>
    </citation>
    <scope>IDENTIFICATION</scope>
    <source>
        <strain evidence="9">OHB3-1</strain>
    </source>
</reference>
<dbReference type="RefSeq" id="XP_022145438.1">
    <property type="nucleotide sequence ID" value="XM_022289746.1"/>
</dbReference>
<gene>
    <name evidence="9" type="primary">LOC111014885</name>
</gene>
<dbReference type="KEGG" id="mcha:111014885"/>
<dbReference type="InterPro" id="IPR036910">
    <property type="entry name" value="HMG_box_dom_sf"/>
</dbReference>
<dbReference type="GO" id="GO:0000785">
    <property type="term" value="C:chromatin"/>
    <property type="evidence" value="ECO:0007669"/>
    <property type="project" value="UniProtKB-ARBA"/>
</dbReference>
<dbReference type="GeneID" id="111014885"/>
<dbReference type="GO" id="GO:0003682">
    <property type="term" value="F:chromatin binding"/>
    <property type="evidence" value="ECO:0007669"/>
    <property type="project" value="UniProtKB-ARBA"/>
</dbReference>
<dbReference type="InterPro" id="IPR031061">
    <property type="entry name" value="HMGB_plant"/>
</dbReference>
<dbReference type="Pfam" id="PF00505">
    <property type="entry name" value="HMG_box"/>
    <property type="match status" value="1"/>
</dbReference>
<dbReference type="GO" id="GO:0005634">
    <property type="term" value="C:nucleus"/>
    <property type="evidence" value="ECO:0007669"/>
    <property type="project" value="UniProtKB-SubCell"/>
</dbReference>
<keyword evidence="4 5" id="KW-0539">Nucleus</keyword>
<evidence type="ECO:0000313" key="8">
    <source>
        <dbReference type="Proteomes" id="UP000504603"/>
    </source>
</evidence>
<dbReference type="GO" id="GO:0030527">
    <property type="term" value="F:structural constituent of chromatin"/>
    <property type="evidence" value="ECO:0007669"/>
    <property type="project" value="UniProtKB-ARBA"/>
</dbReference>
<dbReference type="SMART" id="SM00398">
    <property type="entry name" value="HMG"/>
    <property type="match status" value="1"/>
</dbReference>
<dbReference type="PANTHER" id="PTHR46261">
    <property type="entry name" value="HIGH MOBILITY GROUP B PROTEIN 4-RELATED"/>
    <property type="match status" value="1"/>
</dbReference>
<dbReference type="GO" id="GO:0003677">
    <property type="term" value="F:DNA binding"/>
    <property type="evidence" value="ECO:0007669"/>
    <property type="project" value="UniProtKB-UniRule"/>
</dbReference>
<dbReference type="Gene3D" id="1.10.30.10">
    <property type="entry name" value="High mobility group box domain"/>
    <property type="match status" value="1"/>
</dbReference>
<sequence length="237" mass="26290">MTWQKIFEIPPKPGLQLISRFLSLSETNRLLLLSRSSPSKTFPQNTLITHTLTKPNPNPKPNANASHEPNATPHISLSLSSSQTLEFAGFVMKGGKSKAAPKKTDTKLKSKSVGASKKSAKAAKDPNKPKRPASAFFVFMEEFRKQYKKEHPNNKSVAAVGKAGGDKWKSMSEAEKAPYINKAEKRKTEYNKSMQAYNKRLAEGENGAEEEESDKSKSEVNDDDDEDDESGEEEDDE</sequence>
<comment type="similarity">
    <text evidence="2">Belongs to the HMGB family.</text>
</comment>
<evidence type="ECO:0000256" key="4">
    <source>
        <dbReference type="ARBA" id="ARBA00023242"/>
    </source>
</evidence>
<evidence type="ECO:0000256" key="3">
    <source>
        <dbReference type="ARBA" id="ARBA00023125"/>
    </source>
</evidence>
<dbReference type="GO" id="GO:0006325">
    <property type="term" value="P:chromatin organization"/>
    <property type="evidence" value="ECO:0007669"/>
    <property type="project" value="UniProtKB-ARBA"/>
</dbReference>
<feature type="compositionally biased region" description="Basic and acidic residues" evidence="6">
    <location>
        <begin position="164"/>
        <end position="190"/>
    </location>
</feature>
<accession>A0A6J1CVX4</accession>
<feature type="domain" description="HMG box" evidence="7">
    <location>
        <begin position="129"/>
        <end position="198"/>
    </location>
</feature>
<evidence type="ECO:0000256" key="5">
    <source>
        <dbReference type="PROSITE-ProRule" id="PRU00267"/>
    </source>
</evidence>
<dbReference type="CDD" id="cd22005">
    <property type="entry name" value="HMG-box_AtHMGB1-like"/>
    <property type="match status" value="1"/>
</dbReference>
<feature type="compositionally biased region" description="Acidic residues" evidence="6">
    <location>
        <begin position="221"/>
        <end position="237"/>
    </location>
</feature>
<organism evidence="8 9">
    <name type="scientific">Momordica charantia</name>
    <name type="common">Bitter gourd</name>
    <name type="synonym">Balsam pear</name>
    <dbReference type="NCBI Taxonomy" id="3673"/>
    <lineage>
        <taxon>Eukaryota</taxon>
        <taxon>Viridiplantae</taxon>
        <taxon>Streptophyta</taxon>
        <taxon>Embryophyta</taxon>
        <taxon>Tracheophyta</taxon>
        <taxon>Spermatophyta</taxon>
        <taxon>Magnoliopsida</taxon>
        <taxon>eudicotyledons</taxon>
        <taxon>Gunneridae</taxon>
        <taxon>Pentapetalae</taxon>
        <taxon>rosids</taxon>
        <taxon>fabids</taxon>
        <taxon>Cucurbitales</taxon>
        <taxon>Cucurbitaceae</taxon>
        <taxon>Momordiceae</taxon>
        <taxon>Momordica</taxon>
    </lineage>
</organism>
<dbReference type="AlphaFoldDB" id="A0A6J1CVX4"/>
<protein>
    <submittedName>
        <fullName evidence="9">HMG1/2-like protein</fullName>
    </submittedName>
</protein>
<dbReference type="OrthoDB" id="1919336at2759"/>
<comment type="subcellular location">
    <subcellularLocation>
        <location evidence="1">Nucleus</location>
    </subcellularLocation>
</comment>
<dbReference type="PROSITE" id="PS50118">
    <property type="entry name" value="HMG_BOX_2"/>
    <property type="match status" value="1"/>
</dbReference>